<proteinExistence type="inferred from homology"/>
<dbReference type="GO" id="GO:0016407">
    <property type="term" value="F:acetyltransferase activity"/>
    <property type="evidence" value="ECO:0007669"/>
    <property type="project" value="InterPro"/>
</dbReference>
<dbReference type="InterPro" id="IPR001447">
    <property type="entry name" value="Arylamine_N-AcTrfase"/>
</dbReference>
<dbReference type="InterPro" id="IPR038765">
    <property type="entry name" value="Papain-like_cys_pep_sf"/>
</dbReference>
<comment type="similarity">
    <text evidence="1 2">Belongs to the arylamine N-acetyltransferase family.</text>
</comment>
<evidence type="ECO:0000313" key="6">
    <source>
        <dbReference type="Proteomes" id="UP001054892"/>
    </source>
</evidence>
<keyword evidence="3" id="KW-0808">Transferase</keyword>
<dbReference type="SUPFAM" id="SSF54001">
    <property type="entry name" value="Cysteine proteinases"/>
    <property type="match status" value="1"/>
</dbReference>
<dbReference type="EMBL" id="AP023189">
    <property type="protein sequence ID" value="BCG27129.1"/>
    <property type="molecule type" value="Genomic_DNA"/>
</dbReference>
<protein>
    <submittedName>
        <fullName evidence="3">Arylamine N-acetyltransferase</fullName>
    </submittedName>
</protein>
<dbReference type="Gene3D" id="2.40.128.150">
    <property type="entry name" value="Cysteine proteinases"/>
    <property type="match status" value="1"/>
</dbReference>
<organism evidence="3 5">
    <name type="scientific">Pseudomonas tohonis</name>
    <dbReference type="NCBI Taxonomy" id="2725477"/>
    <lineage>
        <taxon>Bacteria</taxon>
        <taxon>Pseudomonadati</taxon>
        <taxon>Pseudomonadota</taxon>
        <taxon>Gammaproteobacteria</taxon>
        <taxon>Pseudomonadales</taxon>
        <taxon>Pseudomonadaceae</taxon>
        <taxon>Pseudomonas</taxon>
    </lineage>
</organism>
<evidence type="ECO:0000313" key="3">
    <source>
        <dbReference type="EMBL" id="BCG27129.1"/>
    </source>
</evidence>
<dbReference type="AlphaFoldDB" id="A0A6J4ECQ8"/>
<dbReference type="EMBL" id="BQKM01000012">
    <property type="protein sequence ID" value="GJN54564.1"/>
    <property type="molecule type" value="Genomic_DNA"/>
</dbReference>
<dbReference type="Proteomes" id="UP000509383">
    <property type="component" value="Chromosome"/>
</dbReference>
<gene>
    <name evidence="3" type="ORF">TUM18999_53200</name>
    <name evidence="4" type="ORF">TUM20286_43160</name>
</gene>
<reference evidence="3 5" key="1">
    <citation type="submission" date="2020-05" db="EMBL/GenBank/DDBJ databases">
        <title>Characterization of novel class B3 metallo-beta-lactamase from novel Pseudomonas species.</title>
        <authorList>
            <person name="Yamada K."/>
            <person name="Aoki K."/>
            <person name="Ishii Y."/>
        </authorList>
    </citation>
    <scope>NUCLEOTIDE SEQUENCE [LARGE SCALE GENOMIC DNA]</scope>
    <source>
        <strain evidence="3 5">TUM18999</strain>
        <strain evidence="4 6">TUM20286</strain>
    </source>
</reference>
<name>A0A6J4ECQ8_9PSED</name>
<dbReference type="PRINTS" id="PR01543">
    <property type="entry name" value="ANATRNSFRASE"/>
</dbReference>
<evidence type="ECO:0000313" key="5">
    <source>
        <dbReference type="Proteomes" id="UP000509383"/>
    </source>
</evidence>
<evidence type="ECO:0000256" key="2">
    <source>
        <dbReference type="RuleBase" id="RU003452"/>
    </source>
</evidence>
<keyword evidence="6" id="KW-1185">Reference proteome</keyword>
<dbReference type="Proteomes" id="UP001054892">
    <property type="component" value="Unassembled WGS sequence"/>
</dbReference>
<dbReference type="Pfam" id="PF00797">
    <property type="entry name" value="Acetyltransf_2"/>
    <property type="match status" value="1"/>
</dbReference>
<evidence type="ECO:0000313" key="4">
    <source>
        <dbReference type="EMBL" id="GJN54564.1"/>
    </source>
</evidence>
<accession>A0A6J4ECQ8</accession>
<dbReference type="PANTHER" id="PTHR11786:SF0">
    <property type="entry name" value="ARYLAMINE N-ACETYLTRANSFERASE 4-RELATED"/>
    <property type="match status" value="1"/>
</dbReference>
<dbReference type="Gene3D" id="3.30.2140.10">
    <property type="entry name" value="Arylamine N-acetyltransferase"/>
    <property type="match status" value="1"/>
</dbReference>
<dbReference type="KEGG" id="ptw:TUM18999_53200"/>
<dbReference type="PANTHER" id="PTHR11786">
    <property type="entry name" value="N-HYDROXYARYLAMINE O-ACETYLTRANSFERASE"/>
    <property type="match status" value="1"/>
</dbReference>
<evidence type="ECO:0000256" key="1">
    <source>
        <dbReference type="ARBA" id="ARBA00006547"/>
    </source>
</evidence>
<dbReference type="RefSeq" id="WP_173171675.1">
    <property type="nucleotide sequence ID" value="NZ_AP023189.1"/>
</dbReference>
<sequence>MHALSPEQTRAYLAHIDQPAPTLSDRTALDRLIKAHLDRVAFENVDVLLDRAIHIDTDAVFAKVVGRNRGGYCFEINGLFGRLLLALGFRVTPLAARVRWGLAADAPLTITSHLLLRVDFADEAVIADVGFGSANPTRALPLRGGDGPGEWPFRLLAPDATHDDHRLETFLNDAWVPVYHFDLQPQHWVDYVPRNWYTSTHPDSIFRQMLVAARTEGAERLTLRNGTFNRRGADGQVTQRLLTDADEIIAVLREHFLLGITEDEAPRLRERLEGLLRG</sequence>